<dbReference type="Gene3D" id="3.30.40.10">
    <property type="entry name" value="Zinc/RING finger domain, C3HC4 (zinc finger)"/>
    <property type="match status" value="1"/>
</dbReference>
<dbReference type="InterPro" id="IPR001841">
    <property type="entry name" value="Znf_RING"/>
</dbReference>
<feature type="compositionally biased region" description="Polar residues" evidence="4">
    <location>
        <begin position="161"/>
        <end position="174"/>
    </location>
</feature>
<dbReference type="GO" id="GO:0006511">
    <property type="term" value="P:ubiquitin-dependent protein catabolic process"/>
    <property type="evidence" value="ECO:0007669"/>
    <property type="project" value="TreeGrafter"/>
</dbReference>
<dbReference type="PANTHER" id="PTHR46359:SF2">
    <property type="entry name" value="GEO07743P1"/>
    <property type="match status" value="1"/>
</dbReference>
<evidence type="ECO:0000313" key="6">
    <source>
        <dbReference type="EMBL" id="VEL29135.1"/>
    </source>
</evidence>
<gene>
    <name evidence="6" type="ORF">PXEA_LOCUS22575</name>
</gene>
<dbReference type="GO" id="GO:0008270">
    <property type="term" value="F:zinc ion binding"/>
    <property type="evidence" value="ECO:0007669"/>
    <property type="project" value="UniProtKB-KW"/>
</dbReference>
<evidence type="ECO:0000313" key="7">
    <source>
        <dbReference type="Proteomes" id="UP000784294"/>
    </source>
</evidence>
<evidence type="ECO:0000259" key="5">
    <source>
        <dbReference type="PROSITE" id="PS50089"/>
    </source>
</evidence>
<comment type="caution">
    <text evidence="6">The sequence shown here is derived from an EMBL/GenBank/DDBJ whole genome shotgun (WGS) entry which is preliminary data.</text>
</comment>
<dbReference type="OrthoDB" id="9984778at2759"/>
<dbReference type="Proteomes" id="UP000784294">
    <property type="component" value="Unassembled WGS sequence"/>
</dbReference>
<name>A0A448X665_9PLAT</name>
<evidence type="ECO:0000256" key="1">
    <source>
        <dbReference type="ARBA" id="ARBA00022771"/>
    </source>
</evidence>
<dbReference type="GO" id="GO:0000151">
    <property type="term" value="C:ubiquitin ligase complex"/>
    <property type="evidence" value="ECO:0007669"/>
    <property type="project" value="TreeGrafter"/>
</dbReference>
<dbReference type="Pfam" id="PF13639">
    <property type="entry name" value="zf-RING_2"/>
    <property type="match status" value="1"/>
</dbReference>
<dbReference type="PANTHER" id="PTHR46359">
    <property type="entry name" value="GEO07743P1"/>
    <property type="match status" value="1"/>
</dbReference>
<dbReference type="EMBL" id="CAAALY010100575">
    <property type="protein sequence ID" value="VEL29135.1"/>
    <property type="molecule type" value="Genomic_DNA"/>
</dbReference>
<keyword evidence="1 3" id="KW-0479">Metal-binding</keyword>
<dbReference type="SUPFAM" id="SSF57850">
    <property type="entry name" value="RING/U-box"/>
    <property type="match status" value="1"/>
</dbReference>
<protein>
    <recommendedName>
        <fullName evidence="5">RING-type domain-containing protein</fullName>
    </recommendedName>
</protein>
<reference evidence="6" key="1">
    <citation type="submission" date="2018-11" db="EMBL/GenBank/DDBJ databases">
        <authorList>
            <consortium name="Pathogen Informatics"/>
        </authorList>
    </citation>
    <scope>NUCLEOTIDE SEQUENCE</scope>
</reference>
<dbReference type="AlphaFoldDB" id="A0A448X665"/>
<dbReference type="PROSITE" id="PS50089">
    <property type="entry name" value="ZF_RING_2"/>
    <property type="match status" value="1"/>
</dbReference>
<organism evidence="6 7">
    <name type="scientific">Protopolystoma xenopodis</name>
    <dbReference type="NCBI Taxonomy" id="117903"/>
    <lineage>
        <taxon>Eukaryota</taxon>
        <taxon>Metazoa</taxon>
        <taxon>Spiralia</taxon>
        <taxon>Lophotrochozoa</taxon>
        <taxon>Platyhelminthes</taxon>
        <taxon>Monogenea</taxon>
        <taxon>Polyopisthocotylea</taxon>
        <taxon>Polystomatidea</taxon>
        <taxon>Polystomatidae</taxon>
        <taxon>Protopolystoma</taxon>
    </lineage>
</organism>
<keyword evidence="1 3" id="KW-0863">Zinc-finger</keyword>
<proteinExistence type="predicted"/>
<keyword evidence="2" id="KW-0862">Zinc</keyword>
<evidence type="ECO:0000256" key="3">
    <source>
        <dbReference type="PROSITE-ProRule" id="PRU00175"/>
    </source>
</evidence>
<keyword evidence="7" id="KW-1185">Reference proteome</keyword>
<feature type="region of interest" description="Disordered" evidence="4">
    <location>
        <begin position="126"/>
        <end position="174"/>
    </location>
</feature>
<sequence length="174" mass="18231">MCDLSSGDEVRYLPCLHTFHRTCIDDWLMRCFSCPSCLQPLEPELLGPSSGISGFGGGLIVSGVDRISSNPNSFNQPGLSPLKAIMIPSSQTSGFDSVSVDSARLTTLADEQLLIDISPYASAAVTQGSSATPPSFPPPLSSTLSLTPSQKPASHPLLSESDFSGQQAGQSDVN</sequence>
<dbReference type="InterPro" id="IPR052804">
    <property type="entry name" value="UEC_component"/>
</dbReference>
<feature type="domain" description="RING-type" evidence="5">
    <location>
        <begin position="1"/>
        <end position="37"/>
    </location>
</feature>
<dbReference type="GO" id="GO:0061630">
    <property type="term" value="F:ubiquitin protein ligase activity"/>
    <property type="evidence" value="ECO:0007669"/>
    <property type="project" value="TreeGrafter"/>
</dbReference>
<evidence type="ECO:0000256" key="4">
    <source>
        <dbReference type="SAM" id="MobiDB-lite"/>
    </source>
</evidence>
<evidence type="ECO:0000256" key="2">
    <source>
        <dbReference type="ARBA" id="ARBA00022833"/>
    </source>
</evidence>
<dbReference type="InterPro" id="IPR013083">
    <property type="entry name" value="Znf_RING/FYVE/PHD"/>
</dbReference>
<accession>A0A448X665</accession>